<dbReference type="PANTHER" id="PTHR36573:SF1">
    <property type="entry name" value="INTERMEMBRANE PHOSPHOLIPID TRANSPORT SYSTEM BINDING PROTEIN MLAC"/>
    <property type="match status" value="1"/>
</dbReference>
<feature type="signal peptide" evidence="1">
    <location>
        <begin position="1"/>
        <end position="42"/>
    </location>
</feature>
<gene>
    <name evidence="2" type="ORF">EV679_0368</name>
</gene>
<name>A0A4Q7N0U7_9BURK</name>
<dbReference type="Gene3D" id="1.10.10.640">
    <property type="entry name" value="phospholipid-binding protein"/>
    <property type="match status" value="1"/>
</dbReference>
<sequence length="229" mass="25311">MTMTATCHTEHAATLGHRAAALIQRFALSCALLLGAAATASAADINRQAEPNEFVEQVALQALDVLKQDEGALRGDISAVNRIVDQYVLPYVDFQRTTRLAAGKYWREATPQQREALADAFRGTLIRTYSGALSQVDNTTKVAMMPFRGDATKNDVVVRSRITPHRGAEPVQVDYRLNRAADGWIIYDLNVEGIWLIENYRNQFAQEIAKSGMDGLIQALQQRNTSSES</sequence>
<evidence type="ECO:0000313" key="2">
    <source>
        <dbReference type="EMBL" id="RZS73179.1"/>
    </source>
</evidence>
<comment type="caution">
    <text evidence="2">The sequence shown here is derived from an EMBL/GenBank/DDBJ whole genome shotgun (WGS) entry which is preliminary data.</text>
</comment>
<proteinExistence type="predicted"/>
<dbReference type="PANTHER" id="PTHR36573">
    <property type="entry name" value="INTERMEMBRANE PHOSPHOLIPID TRANSPORT SYSTEM BINDING PROTEIN MLAC"/>
    <property type="match status" value="1"/>
</dbReference>
<dbReference type="AlphaFoldDB" id="A0A4Q7N0U7"/>
<protein>
    <submittedName>
        <fullName evidence="2">Phospholipid transport system substrate-binding protein</fullName>
    </submittedName>
</protein>
<keyword evidence="1" id="KW-0732">Signal</keyword>
<dbReference type="Gene3D" id="3.10.450.50">
    <property type="match status" value="1"/>
</dbReference>
<accession>A0A4Q7N0U7</accession>
<dbReference type="PIRSF" id="PIRSF004649">
    <property type="entry name" value="MlaC"/>
    <property type="match status" value="1"/>
</dbReference>
<feature type="chain" id="PRO_5020218955" evidence="1">
    <location>
        <begin position="43"/>
        <end position="229"/>
    </location>
</feature>
<organism evidence="2 3">
    <name type="scientific">Kerstersia gyiorum</name>
    <dbReference type="NCBI Taxonomy" id="206506"/>
    <lineage>
        <taxon>Bacteria</taxon>
        <taxon>Pseudomonadati</taxon>
        <taxon>Pseudomonadota</taxon>
        <taxon>Betaproteobacteria</taxon>
        <taxon>Burkholderiales</taxon>
        <taxon>Alcaligenaceae</taxon>
        <taxon>Kerstersia</taxon>
    </lineage>
</organism>
<evidence type="ECO:0000256" key="1">
    <source>
        <dbReference type="SAM" id="SignalP"/>
    </source>
</evidence>
<dbReference type="Proteomes" id="UP000292039">
    <property type="component" value="Unassembled WGS sequence"/>
</dbReference>
<dbReference type="InterPro" id="IPR008869">
    <property type="entry name" value="MlaC/ttg2D"/>
</dbReference>
<dbReference type="EMBL" id="SGWZ01000001">
    <property type="protein sequence ID" value="RZS73179.1"/>
    <property type="molecule type" value="Genomic_DNA"/>
</dbReference>
<evidence type="ECO:0000313" key="3">
    <source>
        <dbReference type="Proteomes" id="UP000292039"/>
    </source>
</evidence>
<dbReference type="Pfam" id="PF05494">
    <property type="entry name" value="MlaC"/>
    <property type="match status" value="1"/>
</dbReference>
<reference evidence="2 3" key="1">
    <citation type="submission" date="2019-02" db="EMBL/GenBank/DDBJ databases">
        <title>Genomic Encyclopedia of Type Strains, Phase IV (KMG-IV): sequencing the most valuable type-strain genomes for metagenomic binning, comparative biology and taxonomic classification.</title>
        <authorList>
            <person name="Goeker M."/>
        </authorList>
    </citation>
    <scope>NUCLEOTIDE SEQUENCE [LARGE SCALE GENOMIC DNA]</scope>
    <source>
        <strain evidence="2 3">DSM 16618</strain>
    </source>
</reference>